<dbReference type="Proteomes" id="UP001638806">
    <property type="component" value="Unassembled WGS sequence"/>
</dbReference>
<evidence type="ECO:0000313" key="2">
    <source>
        <dbReference type="Proteomes" id="UP001638806"/>
    </source>
</evidence>
<keyword evidence="2" id="KW-1185">Reference proteome</keyword>
<gene>
    <name evidence="1" type="ORF">ACCO45_008602</name>
</gene>
<comment type="caution">
    <text evidence="1">The sequence shown here is derived from an EMBL/GenBank/DDBJ whole genome shotgun (WGS) entry which is preliminary data.</text>
</comment>
<name>A0ACC4DP11_PURLI</name>
<reference evidence="1" key="1">
    <citation type="submission" date="2024-12" db="EMBL/GenBank/DDBJ databases">
        <title>Comparative genomics and development of molecular markers within Purpureocillium lilacinum and among Purpureocillium species.</title>
        <authorList>
            <person name="Yeh Z.-Y."/>
            <person name="Ni N.-T."/>
            <person name="Lo P.-H."/>
            <person name="Mushyakhwo K."/>
            <person name="Lin C.-F."/>
            <person name="Nai Y.-S."/>
        </authorList>
    </citation>
    <scope>NUCLEOTIDE SEQUENCE</scope>
    <source>
        <strain evidence="1">NCHU-NPUST-175</strain>
    </source>
</reference>
<evidence type="ECO:0000313" key="1">
    <source>
        <dbReference type="EMBL" id="KAL3958024.1"/>
    </source>
</evidence>
<organism evidence="1 2">
    <name type="scientific">Purpureocillium lilacinum</name>
    <name type="common">Paecilomyces lilacinus</name>
    <dbReference type="NCBI Taxonomy" id="33203"/>
    <lineage>
        <taxon>Eukaryota</taxon>
        <taxon>Fungi</taxon>
        <taxon>Dikarya</taxon>
        <taxon>Ascomycota</taxon>
        <taxon>Pezizomycotina</taxon>
        <taxon>Sordariomycetes</taxon>
        <taxon>Hypocreomycetidae</taxon>
        <taxon>Hypocreales</taxon>
        <taxon>Ophiocordycipitaceae</taxon>
        <taxon>Purpureocillium</taxon>
    </lineage>
</organism>
<protein>
    <submittedName>
        <fullName evidence="1">Uncharacterized protein</fullName>
    </submittedName>
</protein>
<proteinExistence type="predicted"/>
<sequence length="303" mass="33808">MISPDGASDIEFHRLESVLAAAFGTQIIHPALKEYDFPAYVQCSSSPVLHMYEKMAWIQQNSTDRRSRFKTMKQATPYQHTGVCRQGSHTQRLPVFVHYIWLPISRTTSAEQLLVIRLLGGARSSPISLLSLAGRGCGGSAGPVVHCYGGRAKGKRNEYTDPSHQRYGFRERSVSSEEFFHGLVRTPAMVEYGKKSMSYECEPKTQARGATLAEAKSAGSLAGGLSHRPSHDPFTFTETRTRTRRVIPSIRYRERRLPYAPKLNDQGAHSQHAMPKVAQDARFLPDAQHAEPGCSQTDHHTTQ</sequence>
<dbReference type="EMBL" id="JBGNUJ010000007">
    <property type="protein sequence ID" value="KAL3958024.1"/>
    <property type="molecule type" value="Genomic_DNA"/>
</dbReference>
<accession>A0ACC4DP11</accession>